<evidence type="ECO:0000256" key="3">
    <source>
        <dbReference type="ARBA" id="ARBA00038502"/>
    </source>
</evidence>
<dbReference type="PROSITE" id="PS51186">
    <property type="entry name" value="GNAT"/>
    <property type="match status" value="1"/>
</dbReference>
<evidence type="ECO:0000259" key="4">
    <source>
        <dbReference type="PROSITE" id="PS51186"/>
    </source>
</evidence>
<protein>
    <recommendedName>
        <fullName evidence="4">N-acetyltransferase domain-containing protein</fullName>
    </recommendedName>
</protein>
<dbReference type="InterPro" id="IPR051531">
    <property type="entry name" value="N-acetyltransferase"/>
</dbReference>
<dbReference type="AlphaFoldDB" id="A0A167BWC1"/>
<evidence type="ECO:0000313" key="5">
    <source>
        <dbReference type="EMBL" id="KZN46975.1"/>
    </source>
</evidence>
<evidence type="ECO:0000256" key="2">
    <source>
        <dbReference type="ARBA" id="ARBA00023315"/>
    </source>
</evidence>
<comment type="caution">
    <text evidence="5">The sequence shown here is derived from an EMBL/GenBank/DDBJ whole genome shotgun (WGS) entry which is preliminary data.</text>
</comment>
<dbReference type="Proteomes" id="UP000076587">
    <property type="component" value="Unassembled WGS sequence"/>
</dbReference>
<dbReference type="GO" id="GO:0016747">
    <property type="term" value="F:acyltransferase activity, transferring groups other than amino-acyl groups"/>
    <property type="evidence" value="ECO:0007669"/>
    <property type="project" value="InterPro"/>
</dbReference>
<dbReference type="OrthoDB" id="9784707at2"/>
<evidence type="ECO:0000313" key="6">
    <source>
        <dbReference type="Proteomes" id="UP000076587"/>
    </source>
</evidence>
<dbReference type="PATRIC" id="fig|1365253.3.peg.2759"/>
<keyword evidence="2" id="KW-0012">Acyltransferase</keyword>
<evidence type="ECO:0000256" key="1">
    <source>
        <dbReference type="ARBA" id="ARBA00022679"/>
    </source>
</evidence>
<keyword evidence="1" id="KW-0808">Transferase</keyword>
<comment type="similarity">
    <text evidence="3">Belongs to the acetyltransferase family. RimJ subfamily.</text>
</comment>
<gene>
    <name evidence="5" type="ORF">N482_11215</name>
</gene>
<dbReference type="InterPro" id="IPR000182">
    <property type="entry name" value="GNAT_dom"/>
</dbReference>
<proteinExistence type="inferred from homology"/>
<feature type="domain" description="N-acetyltransferase" evidence="4">
    <location>
        <begin position="43"/>
        <end position="181"/>
    </location>
</feature>
<dbReference type="SUPFAM" id="SSF55729">
    <property type="entry name" value="Acyl-CoA N-acyltransferases (Nat)"/>
    <property type="match status" value="1"/>
</dbReference>
<dbReference type="Pfam" id="PF13302">
    <property type="entry name" value="Acetyltransf_3"/>
    <property type="match status" value="1"/>
</dbReference>
<reference evidence="5 6" key="1">
    <citation type="submission" date="2013-07" db="EMBL/GenBank/DDBJ databases">
        <title>Comparative Genomic and Metabolomic Analysis of Twelve Strains of Pseudoalteromonas luteoviolacea.</title>
        <authorList>
            <person name="Vynne N.G."/>
            <person name="Mansson M."/>
            <person name="Gram L."/>
        </authorList>
    </citation>
    <scope>NUCLEOTIDE SEQUENCE [LARGE SCALE GENOMIC DNA]</scope>
    <source>
        <strain evidence="5 6">NCIMB 1942</strain>
    </source>
</reference>
<dbReference type="PANTHER" id="PTHR43792">
    <property type="entry name" value="GNAT FAMILY, PUTATIVE (AFU_ORTHOLOGUE AFUA_3G00765)-RELATED-RELATED"/>
    <property type="match status" value="1"/>
</dbReference>
<dbReference type="Gene3D" id="3.40.630.30">
    <property type="match status" value="1"/>
</dbReference>
<accession>A0A167BWC1</accession>
<dbReference type="EMBL" id="AUXT01000162">
    <property type="protein sequence ID" value="KZN46975.1"/>
    <property type="molecule type" value="Genomic_DNA"/>
</dbReference>
<name>A0A167BWC1_9GAMM</name>
<organism evidence="5 6">
    <name type="scientific">Pseudoalteromonas luteoviolacea NCIMB 1942</name>
    <dbReference type="NCBI Taxonomy" id="1365253"/>
    <lineage>
        <taxon>Bacteria</taxon>
        <taxon>Pseudomonadati</taxon>
        <taxon>Pseudomonadota</taxon>
        <taxon>Gammaproteobacteria</taxon>
        <taxon>Alteromonadales</taxon>
        <taxon>Pseudoalteromonadaceae</taxon>
        <taxon>Pseudoalteromonas</taxon>
    </lineage>
</organism>
<sequence>MAVMMSPLQQFARSAKRRFVKPRSLPGLWPLSLGTLKVKDAAMLCNRMSPQTCRSLGIEIFEDVSQAERFIMAAGSQQQRFAIRHEVHGLVGSVAFSRLTSIHVCDMAQLSYWLAEPFRGLGVMSWALNSILVRLKSTGVKHVLAHVYTFNQASQRLLERMGFKPCFEKADNIVRYQLKLA</sequence>
<dbReference type="InterPro" id="IPR016181">
    <property type="entry name" value="Acyl_CoA_acyltransferase"/>
</dbReference>
<dbReference type="PANTHER" id="PTHR43792:SF8">
    <property type="entry name" value="[RIBOSOMAL PROTEIN US5]-ALANINE N-ACETYLTRANSFERASE"/>
    <property type="match status" value="1"/>
</dbReference>